<organism evidence="1">
    <name type="scientific">Human cytomegalovirus</name>
    <name type="common">HHV-5</name>
    <name type="synonym">Human herpesvirus 5</name>
    <dbReference type="NCBI Taxonomy" id="10359"/>
    <lineage>
        <taxon>Viruses</taxon>
        <taxon>Duplodnaviria</taxon>
        <taxon>Heunggongvirae</taxon>
        <taxon>Peploviricota</taxon>
        <taxon>Herviviricetes</taxon>
        <taxon>Herpesvirales</taxon>
        <taxon>Orthoherpesviridae</taxon>
        <taxon>Betaherpesvirinae</taxon>
        <taxon>Cytomegalovirus</taxon>
        <taxon>Cytomegalovirus humanbeta5</taxon>
    </lineage>
</organism>
<sequence length="152" mass="17750">MVMMLRTWRLLPMVLLAAYCYCVFGTCSIGTTTAPVEWKSPDRQIPKNITCANYSGTINGNVTFRGLQNKTEDFLHWLLGWGHKSICSFFPKLQGNYNEQHYRYEVANLTYNCTYNRLTLLNLTTENSGKYYFKREDANFTFYYSCYNLTVS</sequence>
<name>A0A0A7CEQ1_HCMV</name>
<keyword evidence="1" id="KW-0261">Viral envelope protein</keyword>
<protein>
    <submittedName>
        <fullName evidence="1">Envelope glycoprotein UL4</fullName>
    </submittedName>
</protein>
<dbReference type="GO" id="GO:0019031">
    <property type="term" value="C:viral envelope"/>
    <property type="evidence" value="ECO:0007669"/>
    <property type="project" value="UniProtKB-KW"/>
</dbReference>
<organismHost>
    <name type="scientific">Homo sapiens</name>
    <name type="common">Human</name>
    <dbReference type="NCBI Taxonomy" id="9606"/>
</organismHost>
<keyword evidence="1" id="KW-0946">Virion</keyword>
<proteinExistence type="predicted"/>
<evidence type="ECO:0000313" key="1">
    <source>
        <dbReference type="EMBL" id="ACV65693.1"/>
    </source>
</evidence>
<gene>
    <name evidence="1" type="primary">UL4</name>
</gene>
<dbReference type="EMBL" id="GQ465260">
    <property type="protein sequence ID" value="ACV65693.1"/>
    <property type="molecule type" value="Genomic_DNA"/>
</dbReference>
<reference evidence="1" key="1">
    <citation type="submission" date="2009-08" db="EMBL/GenBank/DDBJ databases">
        <title>Human cytomegalovirus RL11 gene family: variation, recombination and transcription.</title>
        <authorList>
            <person name="Davison A.J."/>
        </authorList>
    </citation>
    <scope>NUCLEOTIDE SEQUENCE</scope>
    <source>
        <strain evidence="1">HAN15</strain>
    </source>
</reference>
<accession>A0A0A7CEQ1</accession>